<feature type="non-terminal residue" evidence="2">
    <location>
        <position position="202"/>
    </location>
</feature>
<dbReference type="CDD" id="cd02440">
    <property type="entry name" value="AdoMet_MTases"/>
    <property type="match status" value="1"/>
</dbReference>
<dbReference type="OrthoDB" id="2363476at2759"/>
<dbReference type="Proteomes" id="UP000789759">
    <property type="component" value="Unassembled WGS sequence"/>
</dbReference>
<name>A0A9N9KE87_9GLOM</name>
<sequence length="202" mass="23430">IDSGINKMMRVFRYVNIHPIHPKLFTMSHHSQKKIYESLDILAPVGEEELNVARFYLHNIYEHLFNGKIGAPVHEQLQNGAKVLEFCCDGGIWSTEVAAEHPNSEFYAIDFVISDYFAVNSDDEDNNVKFIECDISKKLPFLDNEFDYVFSKDKCLFMERNTFQQVLLEIFRVLKPGGWLEIVYSLEPDVAYAPAYTRLYDA</sequence>
<dbReference type="EMBL" id="CAJVQA010056373">
    <property type="protein sequence ID" value="CAG8825798.1"/>
    <property type="molecule type" value="Genomic_DNA"/>
</dbReference>
<dbReference type="GO" id="GO:0008168">
    <property type="term" value="F:methyltransferase activity"/>
    <property type="evidence" value="ECO:0007669"/>
    <property type="project" value="TreeGrafter"/>
</dbReference>
<dbReference type="InterPro" id="IPR029063">
    <property type="entry name" value="SAM-dependent_MTases_sf"/>
</dbReference>
<organism evidence="2 3">
    <name type="scientific">Cetraspora pellucida</name>
    <dbReference type="NCBI Taxonomy" id="1433469"/>
    <lineage>
        <taxon>Eukaryota</taxon>
        <taxon>Fungi</taxon>
        <taxon>Fungi incertae sedis</taxon>
        <taxon>Mucoromycota</taxon>
        <taxon>Glomeromycotina</taxon>
        <taxon>Glomeromycetes</taxon>
        <taxon>Diversisporales</taxon>
        <taxon>Gigasporaceae</taxon>
        <taxon>Cetraspora</taxon>
    </lineage>
</organism>
<evidence type="ECO:0000313" key="3">
    <source>
        <dbReference type="Proteomes" id="UP000789759"/>
    </source>
</evidence>
<dbReference type="InterPro" id="IPR041698">
    <property type="entry name" value="Methyltransf_25"/>
</dbReference>
<dbReference type="SUPFAM" id="SSF53335">
    <property type="entry name" value="S-adenosyl-L-methionine-dependent methyltransferases"/>
    <property type="match status" value="1"/>
</dbReference>
<gene>
    <name evidence="2" type="ORF">CPELLU_LOCUS20151</name>
</gene>
<feature type="domain" description="Methyltransferase" evidence="1">
    <location>
        <begin position="83"/>
        <end position="178"/>
    </location>
</feature>
<dbReference type="AlphaFoldDB" id="A0A9N9KE87"/>
<evidence type="ECO:0000313" key="2">
    <source>
        <dbReference type="EMBL" id="CAG8825798.1"/>
    </source>
</evidence>
<dbReference type="PANTHER" id="PTHR43591">
    <property type="entry name" value="METHYLTRANSFERASE"/>
    <property type="match status" value="1"/>
</dbReference>
<dbReference type="Pfam" id="PF13649">
    <property type="entry name" value="Methyltransf_25"/>
    <property type="match status" value="1"/>
</dbReference>
<proteinExistence type="predicted"/>
<comment type="caution">
    <text evidence="2">The sequence shown here is derived from an EMBL/GenBank/DDBJ whole genome shotgun (WGS) entry which is preliminary data.</text>
</comment>
<feature type="non-terminal residue" evidence="2">
    <location>
        <position position="1"/>
    </location>
</feature>
<dbReference type="PANTHER" id="PTHR43591:SF24">
    <property type="entry name" value="2-METHOXY-6-POLYPRENYL-1,4-BENZOQUINOL METHYLASE, MITOCHONDRIAL"/>
    <property type="match status" value="1"/>
</dbReference>
<reference evidence="2" key="1">
    <citation type="submission" date="2021-06" db="EMBL/GenBank/DDBJ databases">
        <authorList>
            <person name="Kallberg Y."/>
            <person name="Tangrot J."/>
            <person name="Rosling A."/>
        </authorList>
    </citation>
    <scope>NUCLEOTIDE SEQUENCE</scope>
    <source>
        <strain evidence="2">FL966</strain>
    </source>
</reference>
<accession>A0A9N9KE87</accession>
<dbReference type="Gene3D" id="3.40.50.150">
    <property type="entry name" value="Vaccinia Virus protein VP39"/>
    <property type="match status" value="1"/>
</dbReference>
<evidence type="ECO:0000259" key="1">
    <source>
        <dbReference type="Pfam" id="PF13649"/>
    </source>
</evidence>
<keyword evidence="3" id="KW-1185">Reference proteome</keyword>
<protein>
    <submittedName>
        <fullName evidence="2">20188_t:CDS:1</fullName>
    </submittedName>
</protein>